<dbReference type="Proteomes" id="UP000735302">
    <property type="component" value="Unassembled WGS sequence"/>
</dbReference>
<evidence type="ECO:0000313" key="1">
    <source>
        <dbReference type="EMBL" id="GFN84073.1"/>
    </source>
</evidence>
<keyword evidence="2" id="KW-1185">Reference proteome</keyword>
<dbReference type="EMBL" id="BLXT01001278">
    <property type="protein sequence ID" value="GFN84073.1"/>
    <property type="molecule type" value="Genomic_DNA"/>
</dbReference>
<name>A0AAV3YM28_9GAST</name>
<proteinExistence type="predicted"/>
<reference evidence="1 2" key="1">
    <citation type="journal article" date="2021" name="Elife">
        <title>Chloroplast acquisition without the gene transfer in kleptoplastic sea slugs, Plakobranchus ocellatus.</title>
        <authorList>
            <person name="Maeda T."/>
            <person name="Takahashi S."/>
            <person name="Yoshida T."/>
            <person name="Shimamura S."/>
            <person name="Takaki Y."/>
            <person name="Nagai Y."/>
            <person name="Toyoda A."/>
            <person name="Suzuki Y."/>
            <person name="Arimoto A."/>
            <person name="Ishii H."/>
            <person name="Satoh N."/>
            <person name="Nishiyama T."/>
            <person name="Hasebe M."/>
            <person name="Maruyama T."/>
            <person name="Minagawa J."/>
            <person name="Obokata J."/>
            <person name="Shigenobu S."/>
        </authorList>
    </citation>
    <scope>NUCLEOTIDE SEQUENCE [LARGE SCALE GENOMIC DNA]</scope>
</reference>
<sequence>MLVICVNRWLDMAVVWPDRAAAKTIEKNIIWLTVTDCRYVYTKKFQRKSLETEESSRPNRSSRVEQYDFEPIVGTFLNKILQILNIERKTRNSISQRNTK</sequence>
<accession>A0AAV3YM28</accession>
<gene>
    <name evidence="1" type="ORF">PoB_001057900</name>
</gene>
<organism evidence="1 2">
    <name type="scientific">Plakobranchus ocellatus</name>
    <dbReference type="NCBI Taxonomy" id="259542"/>
    <lineage>
        <taxon>Eukaryota</taxon>
        <taxon>Metazoa</taxon>
        <taxon>Spiralia</taxon>
        <taxon>Lophotrochozoa</taxon>
        <taxon>Mollusca</taxon>
        <taxon>Gastropoda</taxon>
        <taxon>Heterobranchia</taxon>
        <taxon>Euthyneura</taxon>
        <taxon>Panpulmonata</taxon>
        <taxon>Sacoglossa</taxon>
        <taxon>Placobranchoidea</taxon>
        <taxon>Plakobranchidae</taxon>
        <taxon>Plakobranchus</taxon>
    </lineage>
</organism>
<protein>
    <submittedName>
        <fullName evidence="1">Uncharacterized protein</fullName>
    </submittedName>
</protein>
<dbReference type="AlphaFoldDB" id="A0AAV3YM28"/>
<comment type="caution">
    <text evidence="1">The sequence shown here is derived from an EMBL/GenBank/DDBJ whole genome shotgun (WGS) entry which is preliminary data.</text>
</comment>
<evidence type="ECO:0000313" key="2">
    <source>
        <dbReference type="Proteomes" id="UP000735302"/>
    </source>
</evidence>